<organism evidence="3 4">
    <name type="scientific">Sphagnum jensenii</name>
    <dbReference type="NCBI Taxonomy" id="128206"/>
    <lineage>
        <taxon>Eukaryota</taxon>
        <taxon>Viridiplantae</taxon>
        <taxon>Streptophyta</taxon>
        <taxon>Embryophyta</taxon>
        <taxon>Bryophyta</taxon>
        <taxon>Sphagnophytina</taxon>
        <taxon>Sphagnopsida</taxon>
        <taxon>Sphagnales</taxon>
        <taxon>Sphagnaceae</taxon>
        <taxon>Sphagnum</taxon>
    </lineage>
</organism>
<feature type="region of interest" description="Disordered" evidence="1">
    <location>
        <begin position="1"/>
        <end position="32"/>
    </location>
</feature>
<evidence type="ECO:0000256" key="1">
    <source>
        <dbReference type="SAM" id="MobiDB-lite"/>
    </source>
</evidence>
<name>A0ABP1B891_9BRYO</name>
<protein>
    <recommendedName>
        <fullName evidence="2">GBF-interacting protein 1 N-terminal domain-containing protein</fullName>
    </recommendedName>
</protein>
<keyword evidence="4" id="KW-1185">Reference proteome</keyword>
<evidence type="ECO:0000259" key="2">
    <source>
        <dbReference type="Pfam" id="PF06972"/>
    </source>
</evidence>
<dbReference type="InterPro" id="IPR009060">
    <property type="entry name" value="UBA-like_sf"/>
</dbReference>
<dbReference type="InterPro" id="IPR044277">
    <property type="entry name" value="GIP1"/>
</dbReference>
<feature type="compositionally biased region" description="Gly residues" evidence="1">
    <location>
        <begin position="12"/>
        <end position="21"/>
    </location>
</feature>
<dbReference type="Proteomes" id="UP001497522">
    <property type="component" value="Chromosome 2"/>
</dbReference>
<feature type="region of interest" description="Disordered" evidence="1">
    <location>
        <begin position="861"/>
        <end position="923"/>
    </location>
</feature>
<dbReference type="EMBL" id="OZ023703">
    <property type="protein sequence ID" value="CAK9871402.1"/>
    <property type="molecule type" value="Genomic_DNA"/>
</dbReference>
<feature type="domain" description="GBF-interacting protein 1 N-terminal" evidence="2">
    <location>
        <begin position="30"/>
        <end position="88"/>
    </location>
</feature>
<reference evidence="3 4" key="1">
    <citation type="submission" date="2024-03" db="EMBL/GenBank/DDBJ databases">
        <authorList>
            <consortium name="ELIXIR-Norway"/>
            <consortium name="Elixir Norway"/>
        </authorList>
    </citation>
    <scope>NUCLEOTIDE SEQUENCE [LARGE SCALE GENOMIC DNA]</scope>
</reference>
<proteinExistence type="predicted"/>
<dbReference type="PANTHER" id="PTHR46775:SF1">
    <property type="entry name" value="FLOCCULATION PROTEIN (DUF1296)"/>
    <property type="match status" value="1"/>
</dbReference>
<feature type="region of interest" description="Disordered" evidence="1">
    <location>
        <begin position="221"/>
        <end position="244"/>
    </location>
</feature>
<dbReference type="SUPFAM" id="SSF46934">
    <property type="entry name" value="UBA-like"/>
    <property type="match status" value="1"/>
</dbReference>
<gene>
    <name evidence="3" type="ORF">CSSPJE1EN2_LOCUS14070</name>
</gene>
<dbReference type="PANTHER" id="PTHR46775">
    <property type="entry name" value="FLOCCULATION PROTEIN (DUF1296)"/>
    <property type="match status" value="1"/>
</dbReference>
<evidence type="ECO:0000313" key="4">
    <source>
        <dbReference type="Proteomes" id="UP001497522"/>
    </source>
</evidence>
<evidence type="ECO:0000313" key="3">
    <source>
        <dbReference type="EMBL" id="CAK9871402.1"/>
    </source>
</evidence>
<accession>A0ABP1B891</accession>
<sequence>MMSTSGGRRGLRGAGTGGGEGARTTGGVQIPASARKVVQSLKEIVGNSDDEIYSMLKECNMDLNETVQRLLNDDNFHEVKRKRDKNKESAAIKDSVELRGRPGSRGDSHRAGFSGIGRGGSSFHQPSHGGRGKLFAARENGVHPSKRVSPAMSAPTDFAPPHVQPSSAVSPPLQTQSSITHSSEGLPNGGSSHAEAPPVSQGAWSSGHTTMADILKFKAKPPLPTAGVQSPGPGPSSSSSPVVAPATVQQPVGYSLKMSPITSSLSSGFQSSSTDPVLPPLLDPHTQGAQHVIKQDIGAAQIQWPIGDWSVNSLEMELRPVPTTSPQASVKQIDIPAPAAASSTLETDLEAKAIRPTTISPILMDNFRSGQAATVSLAETANDLGWNNKANLSEVGVDAPEPSEAVEEIDDVASKLHVLSMEDNQPVIIPDHLKVPEAEYTYLKFGSFETDFKTGSVTSYGLEEAEQGSVATMENTPVDDTVEEAEKSSVSTTVALAESYGHQTQSTPVENLTARNEVASVSLSAPVAQSVEHSKAENMVQQGPPYPYLPAVSTYHGLTLMPQIPGGSQYAYEPTDPQADVPRVPSLMPYTDAIMSYHTLGFRPGTDGDARYPPYITSNATSKFSGNIDIMSGVASAFPPQELQGPNSLISSSGPSFAPTAQPGSNPPIALSTPQQALPVHAYAAQPTRGHYGNFLGYQYMQPNYSYMQTPYHHNYSPTNTVYTQAPAGSSYPPPVASPAYLAGVATPLKYSWPQFKTSAASGNPPLSASAAVGYGGYNSTPSGYTINPAVIAVGPDYEDVGGSQYKDNTVYIPSQQVEGSTVWIPTHLPRDMGSTGGMQTNSYYNHADQGHHIPYSLSQQSAPTHMQTFPTNLYHPSQSGSSSRMHQVLQRPLAMGGGTSSATQAGGYQQPQHSLQTWTNNY</sequence>
<feature type="compositionally biased region" description="Polar residues" evidence="1">
    <location>
        <begin position="164"/>
        <end position="191"/>
    </location>
</feature>
<feature type="compositionally biased region" description="Polar residues" evidence="1">
    <location>
        <begin position="910"/>
        <end position="923"/>
    </location>
</feature>
<feature type="compositionally biased region" description="Low complexity" evidence="1">
    <location>
        <begin position="226"/>
        <end position="244"/>
    </location>
</feature>
<feature type="compositionally biased region" description="Polar residues" evidence="1">
    <location>
        <begin position="861"/>
        <end position="886"/>
    </location>
</feature>
<dbReference type="CDD" id="cd00194">
    <property type="entry name" value="UBA_like_SF"/>
    <property type="match status" value="1"/>
</dbReference>
<dbReference type="InterPro" id="IPR009719">
    <property type="entry name" value="GIP1_N"/>
</dbReference>
<feature type="compositionally biased region" description="Basic and acidic residues" evidence="1">
    <location>
        <begin position="85"/>
        <end position="110"/>
    </location>
</feature>
<dbReference type="Pfam" id="PF06972">
    <property type="entry name" value="GIP1_N"/>
    <property type="match status" value="1"/>
</dbReference>
<feature type="region of interest" description="Disordered" evidence="1">
    <location>
        <begin position="81"/>
        <end position="206"/>
    </location>
</feature>